<organism evidence="2 3">
    <name type="scientific">Nocardia carnea</name>
    <dbReference type="NCBI Taxonomy" id="37328"/>
    <lineage>
        <taxon>Bacteria</taxon>
        <taxon>Bacillati</taxon>
        <taxon>Actinomycetota</taxon>
        <taxon>Actinomycetes</taxon>
        <taxon>Mycobacteriales</taxon>
        <taxon>Nocardiaceae</taxon>
        <taxon>Nocardia</taxon>
    </lineage>
</organism>
<dbReference type="SUPFAM" id="SSF51905">
    <property type="entry name" value="FAD/NAD(P)-binding domain"/>
    <property type="match status" value="1"/>
</dbReference>
<dbReference type="PROSITE" id="PS51318">
    <property type="entry name" value="TAT"/>
    <property type="match status" value="1"/>
</dbReference>
<dbReference type="Proteomes" id="UP001611263">
    <property type="component" value="Unassembled WGS sequence"/>
</dbReference>
<keyword evidence="3" id="KW-1185">Reference proteome</keyword>
<feature type="domain" description="Amine oxidase" evidence="1">
    <location>
        <begin position="54"/>
        <end position="550"/>
    </location>
</feature>
<dbReference type="InterPro" id="IPR050464">
    <property type="entry name" value="Zeta_carotene_desat/Oxidored"/>
</dbReference>
<reference evidence="2 3" key="1">
    <citation type="submission" date="2024-10" db="EMBL/GenBank/DDBJ databases">
        <title>The Natural Products Discovery Center: Release of the First 8490 Sequenced Strains for Exploring Actinobacteria Biosynthetic Diversity.</title>
        <authorList>
            <person name="Kalkreuter E."/>
            <person name="Kautsar S.A."/>
            <person name="Yang D."/>
            <person name="Bader C.D."/>
            <person name="Teijaro C.N."/>
            <person name="Fluegel L."/>
            <person name="Davis C.M."/>
            <person name="Simpson J.R."/>
            <person name="Lauterbach L."/>
            <person name="Steele A.D."/>
            <person name="Gui C."/>
            <person name="Meng S."/>
            <person name="Li G."/>
            <person name="Viehrig K."/>
            <person name="Ye F."/>
            <person name="Su P."/>
            <person name="Kiefer A.F."/>
            <person name="Nichols A."/>
            <person name="Cepeda A.J."/>
            <person name="Yan W."/>
            <person name="Fan B."/>
            <person name="Jiang Y."/>
            <person name="Adhikari A."/>
            <person name="Zheng C.-J."/>
            <person name="Schuster L."/>
            <person name="Cowan T.M."/>
            <person name="Smanski M.J."/>
            <person name="Chevrette M.G."/>
            <person name="De Carvalho L.P.S."/>
            <person name="Shen B."/>
        </authorList>
    </citation>
    <scope>NUCLEOTIDE SEQUENCE [LARGE SCALE GENOMIC DNA]</scope>
    <source>
        <strain evidence="2 3">NPDC020568</strain>
    </source>
</reference>
<evidence type="ECO:0000313" key="2">
    <source>
        <dbReference type="EMBL" id="MFI1462138.1"/>
    </source>
</evidence>
<evidence type="ECO:0000313" key="3">
    <source>
        <dbReference type="Proteomes" id="UP001611263"/>
    </source>
</evidence>
<dbReference type="PANTHER" id="PTHR42923:SF46">
    <property type="entry name" value="AMINE OXIDASE"/>
    <property type="match status" value="1"/>
</dbReference>
<evidence type="ECO:0000259" key="1">
    <source>
        <dbReference type="Pfam" id="PF01593"/>
    </source>
</evidence>
<protein>
    <submittedName>
        <fullName evidence="2">FAD-dependent oxidoreductase</fullName>
    </submittedName>
</protein>
<comment type="caution">
    <text evidence="2">The sequence shown here is derived from an EMBL/GenBank/DDBJ whole genome shotgun (WGS) entry which is preliminary data.</text>
</comment>
<dbReference type="InterPro" id="IPR036188">
    <property type="entry name" value="FAD/NAD-bd_sf"/>
</dbReference>
<proteinExistence type="predicted"/>
<dbReference type="GeneID" id="93508975"/>
<dbReference type="EMBL" id="JBIRUQ010000003">
    <property type="protein sequence ID" value="MFI1462138.1"/>
    <property type="molecule type" value="Genomic_DNA"/>
</dbReference>
<sequence length="594" mass="65385">MAESEVSRRSFVKGAAAGSIAVAAATAASSGLVGLTNAHAAPTKKKVAVLGGGIAGLTTAHELVERGFEVTVYERRAWGGKARSIDTPLPVAGGRRPLPGEHGFRFFPGYYYAIPDTMSRIPFEGNERGVQDNLTEALTATGAQGAPDITIPFALDFNAIGLAANPQRILRTLLGGMIWLPKLPIPDLTVLLRSLLVYFTSSDERRLGQWEHTSFKDFVLMDGSNPTYSLLISTVTRALVAAKEEKASARTICNQAEGFLAAILHRTDGRFPDQVLNGPTNERWFDPWLAYLEGQGVKFQMGTDIKSLEVADGQIKSVKATTESGDSDIEADWYVMAFAPEQVPQFLSPEILELDPDLERIKSLEVDWMNGIQFYLKTDRPIAPGHIGWIDSPWRLTGIQQGQFWVDKFADTYGDGNAKDCLSLCISDWEVPGQKVRKPAMECSPEEIAREVWHQITTSQQGEPLVPDLTDRDLHSWFLDPGYRWDPAAGKGTNEDYLMINTKSSWENRPTGPTKIPNFFLAGDYLKTEVDLATMEGACEGGRYAANAILDASGSDAEKAQLWKHPTLREFEGARALDARRYAAGQRNILDFPR</sequence>
<dbReference type="Pfam" id="PF01593">
    <property type="entry name" value="Amino_oxidase"/>
    <property type="match status" value="1"/>
</dbReference>
<accession>A0ABW7TM80</accession>
<dbReference type="PANTHER" id="PTHR42923">
    <property type="entry name" value="PROTOPORPHYRINOGEN OXIDASE"/>
    <property type="match status" value="1"/>
</dbReference>
<dbReference type="Gene3D" id="3.50.50.60">
    <property type="entry name" value="FAD/NAD(P)-binding domain"/>
    <property type="match status" value="1"/>
</dbReference>
<gene>
    <name evidence="2" type="ORF">ACH4WX_15605</name>
</gene>
<dbReference type="InterPro" id="IPR006311">
    <property type="entry name" value="TAT_signal"/>
</dbReference>
<dbReference type="InterPro" id="IPR002937">
    <property type="entry name" value="Amino_oxidase"/>
</dbReference>
<dbReference type="RefSeq" id="WP_033242763.1">
    <property type="nucleotide sequence ID" value="NZ_JBIRUQ010000003.1"/>
</dbReference>
<name>A0ABW7TM80_9NOCA</name>